<organism evidence="1">
    <name type="scientific">uncultured Caudovirales phage</name>
    <dbReference type="NCBI Taxonomy" id="2100421"/>
    <lineage>
        <taxon>Viruses</taxon>
        <taxon>Duplodnaviria</taxon>
        <taxon>Heunggongvirae</taxon>
        <taxon>Uroviricota</taxon>
        <taxon>Caudoviricetes</taxon>
        <taxon>Peduoviridae</taxon>
        <taxon>Maltschvirus</taxon>
        <taxon>Maltschvirus maltsch</taxon>
    </lineage>
</organism>
<gene>
    <name evidence="1" type="ORF">UFOVP159_33</name>
</gene>
<proteinExistence type="predicted"/>
<sequence length="87" mass="8800">MANKYPLVLNGATIQELQTGDGLQLPTALAPQFGGSGIVNNAASTWAISGNYATTVTVTGVTTVTLPTSGVIATRSNAVAYSIIFGL</sequence>
<dbReference type="EMBL" id="LR798209">
    <property type="protein sequence ID" value="CAB5187348.1"/>
    <property type="molecule type" value="Genomic_DNA"/>
</dbReference>
<name>A0A6J7WH89_9CAUD</name>
<protein>
    <submittedName>
        <fullName evidence="1">Uncharacterized protein</fullName>
    </submittedName>
</protein>
<accession>A0A6J7WH89</accession>
<evidence type="ECO:0000313" key="1">
    <source>
        <dbReference type="EMBL" id="CAB5187348.1"/>
    </source>
</evidence>
<reference evidence="1" key="1">
    <citation type="submission" date="2020-05" db="EMBL/GenBank/DDBJ databases">
        <authorList>
            <person name="Chiriac C."/>
            <person name="Salcher M."/>
            <person name="Ghai R."/>
            <person name="Kavagutti S V."/>
        </authorList>
    </citation>
    <scope>NUCLEOTIDE SEQUENCE</scope>
</reference>